<keyword evidence="2" id="KW-1185">Reference proteome</keyword>
<sequence>MTLDQSKRVTLKDRDCPDWVREQIDAHSPQLVSLEQLLVERKGKAMW</sequence>
<proteinExistence type="predicted"/>
<dbReference type="RefSeq" id="WP_231820201.1">
    <property type="nucleotide sequence ID" value="NZ_CP082781.1"/>
</dbReference>
<organism evidence="1 2">
    <name type="scientific">Microbacterium resistens</name>
    <dbReference type="NCBI Taxonomy" id="156977"/>
    <lineage>
        <taxon>Bacteria</taxon>
        <taxon>Bacillati</taxon>
        <taxon>Actinomycetota</taxon>
        <taxon>Actinomycetes</taxon>
        <taxon>Micrococcales</taxon>
        <taxon>Microbacteriaceae</taxon>
        <taxon>Microbacterium</taxon>
    </lineage>
</organism>
<protein>
    <submittedName>
        <fullName evidence="1">Uncharacterized protein</fullName>
    </submittedName>
</protein>
<name>A0ABY3RV22_9MICO</name>
<accession>A0ABY3RV22</accession>
<gene>
    <name evidence="1" type="ORF">K8F61_18405</name>
</gene>
<reference evidence="1 2" key="1">
    <citation type="submission" date="2023-01" db="EMBL/GenBank/DDBJ databases">
        <title>Characterization of estradiol degrading bacteria Microbacterium sp. MZT7 and reveal degrading genes through genome analysis.</title>
        <authorList>
            <person name="Hao P."/>
            <person name="Gao Y."/>
        </authorList>
    </citation>
    <scope>NUCLEOTIDE SEQUENCE [LARGE SCALE GENOMIC DNA]</scope>
    <source>
        <strain evidence="1 2">MZT7</strain>
    </source>
</reference>
<evidence type="ECO:0000313" key="2">
    <source>
        <dbReference type="Proteomes" id="UP001199642"/>
    </source>
</evidence>
<dbReference type="Proteomes" id="UP001199642">
    <property type="component" value="Chromosome"/>
</dbReference>
<evidence type="ECO:0000313" key="1">
    <source>
        <dbReference type="EMBL" id="UGS26561.1"/>
    </source>
</evidence>
<dbReference type="EMBL" id="CP082781">
    <property type="protein sequence ID" value="UGS26561.1"/>
    <property type="molecule type" value="Genomic_DNA"/>
</dbReference>